<dbReference type="EMBL" id="ALBS01000332">
    <property type="protein sequence ID" value="EJT45202.1"/>
    <property type="molecule type" value="Genomic_DNA"/>
</dbReference>
<evidence type="ECO:0000313" key="2">
    <source>
        <dbReference type="EMBL" id="EJT45202.1"/>
    </source>
</evidence>
<evidence type="ECO:0000256" key="1">
    <source>
        <dbReference type="SAM" id="MobiDB-lite"/>
    </source>
</evidence>
<feature type="region of interest" description="Disordered" evidence="1">
    <location>
        <begin position="48"/>
        <end position="93"/>
    </location>
</feature>
<accession>J6ER64</accession>
<name>J6ER64_TRIAS</name>
<dbReference type="AlphaFoldDB" id="J6ER64"/>
<dbReference type="GeneID" id="25989946"/>
<comment type="caution">
    <text evidence="2">The sequence shown here is derived from an EMBL/GenBank/DDBJ whole genome shotgun (WGS) entry which is preliminary data.</text>
</comment>
<protein>
    <submittedName>
        <fullName evidence="2">Uncharacterized protein</fullName>
    </submittedName>
</protein>
<gene>
    <name evidence="2" type="ORF">A1Q1_06434</name>
</gene>
<evidence type="ECO:0000313" key="3">
    <source>
        <dbReference type="Proteomes" id="UP000002748"/>
    </source>
</evidence>
<organism evidence="2 3">
    <name type="scientific">Trichosporon asahii var. asahii (strain ATCC 90039 / CBS 2479 / JCM 2466 / KCTC 7840 / NBRC 103889/ NCYC 2677 / UAMH 7654)</name>
    <name type="common">Yeast</name>
    <dbReference type="NCBI Taxonomy" id="1186058"/>
    <lineage>
        <taxon>Eukaryota</taxon>
        <taxon>Fungi</taxon>
        <taxon>Dikarya</taxon>
        <taxon>Basidiomycota</taxon>
        <taxon>Agaricomycotina</taxon>
        <taxon>Tremellomycetes</taxon>
        <taxon>Trichosporonales</taxon>
        <taxon>Trichosporonaceae</taxon>
        <taxon>Trichosporon</taxon>
    </lineage>
</organism>
<dbReference type="HOGENOM" id="CLU_1939604_0_0_1"/>
<sequence>MMTRRSNMNAVQIAEAMITRQGDKQSWVNAYRTGEVLFVDCHSLDSSPQPPFDLGSSPDLVCHPFDSSPQPSLDFGPSPSASECPPAPSAQTVTNTVTQTATVTGPAPSSTVCICKCDAPGAKPMPKFEL</sequence>
<dbReference type="VEuPathDB" id="FungiDB:A1Q1_06434"/>
<dbReference type="RefSeq" id="XP_014177023.1">
    <property type="nucleotide sequence ID" value="XM_014321548.1"/>
</dbReference>
<feature type="compositionally biased region" description="Low complexity" evidence="1">
    <location>
        <begin position="77"/>
        <end position="93"/>
    </location>
</feature>
<dbReference type="KEGG" id="tasa:A1Q1_06434"/>
<dbReference type="Proteomes" id="UP000002748">
    <property type="component" value="Unassembled WGS sequence"/>
</dbReference>
<reference evidence="2 3" key="1">
    <citation type="journal article" date="2012" name="Eukaryot. Cell">
        <title>Draft genome sequence of CBS 2479, the standard type strain of Trichosporon asahii.</title>
        <authorList>
            <person name="Yang R.Y."/>
            <person name="Li H.T."/>
            <person name="Zhu H."/>
            <person name="Zhou G.P."/>
            <person name="Wang M."/>
            <person name="Wang L."/>
        </authorList>
    </citation>
    <scope>NUCLEOTIDE SEQUENCE [LARGE SCALE GENOMIC DNA]</scope>
    <source>
        <strain evidence="3">ATCC 90039 / CBS 2479 / JCM 2466 / KCTC 7840 / NCYC 2677 / UAMH 7654</strain>
    </source>
</reference>
<proteinExistence type="predicted"/>